<keyword evidence="2 5" id="KW-0717">Septation</keyword>
<proteinExistence type="inferred from homology"/>
<dbReference type="InterPro" id="IPR023052">
    <property type="entry name" value="Cell_div_SepF"/>
</dbReference>
<dbReference type="AlphaFoldDB" id="D3LWK0"/>
<reference evidence="9" key="1">
    <citation type="submission" date="2009-12" db="EMBL/GenBank/DDBJ databases">
        <title>Sequence of Clostridiales genomosp. BVAB3 str. UPII9-5.</title>
        <authorList>
            <person name="Madupu R."/>
            <person name="Durkin A.S."/>
            <person name="Torralba M."/>
            <person name="Methe B."/>
            <person name="Sutton G.G."/>
            <person name="Strausberg R.L."/>
            <person name="Nelson K.E."/>
        </authorList>
    </citation>
    <scope>NUCLEOTIDE SEQUENCE [LARGE SCALE GENOMIC DNA]</scope>
    <source>
        <strain evidence="9">28L</strain>
    </source>
</reference>
<keyword evidence="1 5" id="KW-0132">Cell division</keyword>
<comment type="subcellular location">
    <subcellularLocation>
        <location evidence="5">Cytoplasm</location>
    </subcellularLocation>
    <text evidence="5">Localizes to the division site, in a FtsZ-dependent manner.</text>
</comment>
<feature type="region of interest" description="Disordered" evidence="6">
    <location>
        <begin position="150"/>
        <end position="170"/>
    </location>
</feature>
<evidence type="ECO:0000256" key="4">
    <source>
        <dbReference type="ARBA" id="ARBA00044936"/>
    </source>
</evidence>
<reference evidence="8 10" key="3">
    <citation type="submission" date="2011-04" db="EMBL/GenBank/DDBJ databases">
        <authorList>
            <person name="Harkins D.M."/>
            <person name="Madupu R."/>
            <person name="Durkin A.S."/>
            <person name="Torralba M."/>
            <person name="Methe B."/>
            <person name="Sutton G.G."/>
            <person name="Nelson K.E."/>
        </authorList>
    </citation>
    <scope>NUCLEOTIDE SEQUENCE [LARGE SCALE GENOMIC DNA]</scope>
    <source>
        <strain evidence="8 10">UPII 199-6</strain>
    </source>
</reference>
<evidence type="ECO:0000313" key="8">
    <source>
        <dbReference type="EMBL" id="EGL40989.1"/>
    </source>
</evidence>
<dbReference type="GO" id="GO:0005737">
    <property type="term" value="C:cytoplasm"/>
    <property type="evidence" value="ECO:0007669"/>
    <property type="project" value="UniProtKB-SubCell"/>
</dbReference>
<dbReference type="GO" id="GO:0043093">
    <property type="term" value="P:FtsZ-dependent cytokinesis"/>
    <property type="evidence" value="ECO:0007669"/>
    <property type="project" value="UniProtKB-UniRule"/>
</dbReference>
<protein>
    <recommendedName>
        <fullName evidence="5">Cell division protein SepF</fullName>
    </recommendedName>
</protein>
<comment type="function">
    <text evidence="4 5">Cell division protein that is part of the divisome complex and is recruited early to the Z-ring. Probably stimulates Z-ring formation, perhaps through the cross-linking of FtsZ protofilaments. Its function overlaps with FtsA.</text>
</comment>
<evidence type="ECO:0000313" key="7">
    <source>
        <dbReference type="EMBL" id="EFD93445.1"/>
    </source>
</evidence>
<evidence type="ECO:0000256" key="6">
    <source>
        <dbReference type="SAM" id="MobiDB-lite"/>
    </source>
</evidence>
<comment type="similarity">
    <text evidence="5">Belongs to the SepF family.</text>
</comment>
<dbReference type="Gene3D" id="3.30.110.150">
    <property type="entry name" value="SepF-like protein"/>
    <property type="match status" value="1"/>
</dbReference>
<dbReference type="STRING" id="699218.HMPREF0889_0132"/>
<comment type="caution">
    <text evidence="7">The sequence shown here is derived from an EMBL/GenBank/DDBJ whole genome shotgun (WGS) entry which is preliminary data.</text>
</comment>
<feature type="region of interest" description="Disordered" evidence="6">
    <location>
        <begin position="10"/>
        <end position="62"/>
    </location>
</feature>
<evidence type="ECO:0000256" key="1">
    <source>
        <dbReference type="ARBA" id="ARBA00022618"/>
    </source>
</evidence>
<evidence type="ECO:0000256" key="5">
    <source>
        <dbReference type="HAMAP-Rule" id="MF_01197"/>
    </source>
</evidence>
<dbReference type="Pfam" id="PF04472">
    <property type="entry name" value="SepF"/>
    <property type="match status" value="1"/>
</dbReference>
<keyword evidence="3 5" id="KW-0131">Cell cycle</keyword>
<evidence type="ECO:0000313" key="10">
    <source>
        <dbReference type="Proteomes" id="UP000004018"/>
    </source>
</evidence>
<feature type="compositionally biased region" description="Acidic residues" evidence="6">
    <location>
        <begin position="20"/>
        <end position="38"/>
    </location>
</feature>
<comment type="subunit">
    <text evidence="5">Homodimer. Interacts with FtsZ.</text>
</comment>
<dbReference type="OrthoDB" id="9815206at2"/>
<dbReference type="EMBL" id="ADGP01000030">
    <property type="protein sequence ID" value="EFD93445.1"/>
    <property type="molecule type" value="Genomic_DNA"/>
</dbReference>
<organism evidence="7 9">
    <name type="scientific">Megasphaera lornae</name>
    <dbReference type="NCBI Taxonomy" id="1000568"/>
    <lineage>
        <taxon>Bacteria</taxon>
        <taxon>Bacillati</taxon>
        <taxon>Bacillota</taxon>
        <taxon>Negativicutes</taxon>
        <taxon>Veillonellales</taxon>
        <taxon>Veillonellaceae</taxon>
        <taxon>Megasphaera</taxon>
    </lineage>
</organism>
<keyword evidence="5" id="KW-0963">Cytoplasm</keyword>
<dbReference type="HAMAP" id="MF_01197">
    <property type="entry name" value="SepF"/>
    <property type="match status" value="1"/>
</dbReference>
<dbReference type="EMBL" id="AFIJ01000019">
    <property type="protein sequence ID" value="EGL40989.1"/>
    <property type="molecule type" value="Genomic_DNA"/>
</dbReference>
<reference evidence="7" key="2">
    <citation type="submission" date="2009-12" db="EMBL/GenBank/DDBJ databases">
        <authorList>
            <person name="Madupu R."/>
            <person name="Durkin A.S."/>
            <person name="Torralba M."/>
            <person name="Methe B."/>
            <person name="Sutton G.G."/>
            <person name="Strausberg R.L."/>
            <person name="Nelson K.E."/>
        </authorList>
    </citation>
    <scope>NUCLEOTIDE SEQUENCE</scope>
    <source>
        <strain evidence="7">28L</strain>
    </source>
</reference>
<name>D3LWK0_9FIRM</name>
<dbReference type="RefSeq" id="WP_007390890.1">
    <property type="nucleotide sequence ID" value="NZ_ADGP01000030.1"/>
</dbReference>
<dbReference type="InterPro" id="IPR007561">
    <property type="entry name" value="Cell_div_SepF/SepF-rel"/>
</dbReference>
<evidence type="ECO:0000256" key="3">
    <source>
        <dbReference type="ARBA" id="ARBA00023306"/>
    </source>
</evidence>
<keyword evidence="10" id="KW-1185">Reference proteome</keyword>
<dbReference type="Proteomes" id="UP000003242">
    <property type="component" value="Unassembled WGS sequence"/>
</dbReference>
<accession>D3LWK0</accession>
<dbReference type="Proteomes" id="UP000004018">
    <property type="component" value="Unassembled WGS sequence"/>
</dbReference>
<gene>
    <name evidence="5" type="primary">sepF</name>
    <name evidence="7" type="ORF">HMPREF0889_0132</name>
    <name evidence="8" type="ORF">HMPREF1039_1575</name>
</gene>
<dbReference type="GO" id="GO:0000917">
    <property type="term" value="P:division septum assembly"/>
    <property type="evidence" value="ECO:0007669"/>
    <property type="project" value="UniProtKB-KW"/>
</dbReference>
<evidence type="ECO:0000256" key="2">
    <source>
        <dbReference type="ARBA" id="ARBA00023210"/>
    </source>
</evidence>
<dbReference type="PANTHER" id="PTHR35798">
    <property type="entry name" value="CELL DIVISION PROTEIN SEPF"/>
    <property type="match status" value="1"/>
</dbReference>
<sequence>MGLKGLLNRTANLLGGGSQDEFETDDYGYETDEYEAEEERQVQPRRNSLAAHAGNNAGYPTRQEKKLQMMIVEPESFSDAKTIADYLRQRKPVVINFEATDSEVTKRVIDFVSGATYAVDGRIQRVGKDIFLCAPDNILIDKGKPDYSGFSATPPSFSMPADNHDGSSQT</sequence>
<dbReference type="PANTHER" id="PTHR35798:SF1">
    <property type="entry name" value="CELL DIVISION PROTEIN SEPF"/>
    <property type="match status" value="1"/>
</dbReference>
<evidence type="ECO:0000313" key="9">
    <source>
        <dbReference type="Proteomes" id="UP000003242"/>
    </source>
</evidence>
<dbReference type="InterPro" id="IPR038594">
    <property type="entry name" value="SepF-like_sf"/>
</dbReference>
<dbReference type="eggNOG" id="COG1799">
    <property type="taxonomic scope" value="Bacteria"/>
</dbReference>